<organism evidence="3 4">
    <name type="scientific">Iodobacter fluviatilis</name>
    <dbReference type="NCBI Taxonomy" id="537"/>
    <lineage>
        <taxon>Bacteria</taxon>
        <taxon>Pseudomonadati</taxon>
        <taxon>Pseudomonadota</taxon>
        <taxon>Betaproteobacteria</taxon>
        <taxon>Neisseriales</taxon>
        <taxon>Chitinibacteraceae</taxon>
        <taxon>Iodobacter</taxon>
    </lineage>
</organism>
<dbReference type="RefSeq" id="WP_130107304.1">
    <property type="nucleotide sequence ID" value="NZ_CP025781.1"/>
</dbReference>
<feature type="domain" description="Insertion element IS150 protein InsJ-like helix-turn-helix" evidence="2">
    <location>
        <begin position="39"/>
        <end position="88"/>
    </location>
</feature>
<dbReference type="GO" id="GO:0043565">
    <property type="term" value="F:sequence-specific DNA binding"/>
    <property type="evidence" value="ECO:0007669"/>
    <property type="project" value="InterPro"/>
</dbReference>
<evidence type="ECO:0000313" key="3">
    <source>
        <dbReference type="EMBL" id="QBC44783.1"/>
    </source>
</evidence>
<evidence type="ECO:0000259" key="2">
    <source>
        <dbReference type="Pfam" id="PF13518"/>
    </source>
</evidence>
<reference evidence="3 4" key="1">
    <citation type="submission" date="2018-01" db="EMBL/GenBank/DDBJ databases">
        <title>Genome sequence of Iodobacter sp. strain PCH194 isolated from Indian Trans-Himalaya.</title>
        <authorList>
            <person name="Kumar V."/>
            <person name="Thakur V."/>
            <person name="Kumar S."/>
            <person name="Singh D."/>
        </authorList>
    </citation>
    <scope>NUCLEOTIDE SEQUENCE [LARGE SCALE GENOMIC DNA]</scope>
    <source>
        <strain evidence="3 4">PCH194</strain>
    </source>
</reference>
<protein>
    <recommendedName>
        <fullName evidence="2">Insertion element IS150 protein InsJ-like helix-turn-helix domain-containing protein</fullName>
    </recommendedName>
</protein>
<dbReference type="InterPro" id="IPR010921">
    <property type="entry name" value="Trp_repressor/repl_initiator"/>
</dbReference>
<dbReference type="Pfam" id="PF13518">
    <property type="entry name" value="HTH_28"/>
    <property type="match status" value="1"/>
</dbReference>
<dbReference type="PANTHER" id="PTHR33795">
    <property type="entry name" value="INSERTION ELEMENT IS150 PROTEIN INSJ"/>
    <property type="match status" value="1"/>
</dbReference>
<dbReference type="EMBL" id="CP025781">
    <property type="protein sequence ID" value="QBC44783.1"/>
    <property type="molecule type" value="Genomic_DNA"/>
</dbReference>
<evidence type="ECO:0000313" key="4">
    <source>
        <dbReference type="Proteomes" id="UP000515917"/>
    </source>
</evidence>
<dbReference type="PANTHER" id="PTHR33795:SF1">
    <property type="entry name" value="INSERTION ELEMENT IS150 PROTEIN INSJ"/>
    <property type="match status" value="1"/>
</dbReference>
<gene>
    <name evidence="3" type="ORF">C1H71_15410</name>
</gene>
<evidence type="ECO:0000256" key="1">
    <source>
        <dbReference type="ARBA" id="ARBA00038232"/>
    </source>
</evidence>
<proteinExistence type="inferred from homology"/>
<dbReference type="AlphaFoldDB" id="A0A7G3GCZ0"/>
<comment type="similarity">
    <text evidence="1">Belongs to the IS150/IS1296 orfA family.</text>
</comment>
<dbReference type="InterPro" id="IPR036388">
    <property type="entry name" value="WH-like_DNA-bd_sf"/>
</dbReference>
<dbReference type="Gene3D" id="1.10.10.10">
    <property type="entry name" value="Winged helix-like DNA-binding domain superfamily/Winged helix DNA-binding domain"/>
    <property type="match status" value="1"/>
</dbReference>
<sequence>MIANQHGIEYAIFRNWVRSFLLHGGSCLTPKYSHYDAVFKLSVLQHMWDNHISLQKTAAYFDIRSPTCLSEWSSKYDAGGIAAIEPAPKITHARRRK</sequence>
<dbReference type="Proteomes" id="UP000515917">
    <property type="component" value="Chromosome"/>
</dbReference>
<dbReference type="InterPro" id="IPR055247">
    <property type="entry name" value="InsJ-like_HTH"/>
</dbReference>
<dbReference type="InterPro" id="IPR052057">
    <property type="entry name" value="IS150/IS1296_orfA-like"/>
</dbReference>
<dbReference type="KEGG" id="ifl:C1H71_15410"/>
<keyword evidence="4" id="KW-1185">Reference proteome</keyword>
<dbReference type="SUPFAM" id="SSF48295">
    <property type="entry name" value="TrpR-like"/>
    <property type="match status" value="1"/>
</dbReference>
<name>A0A7G3GCZ0_9NEIS</name>
<accession>A0A7G3GCZ0</accession>